<dbReference type="EMBL" id="CM020618">
    <property type="protein sequence ID" value="KAK1857828.1"/>
    <property type="molecule type" value="Genomic_DNA"/>
</dbReference>
<proteinExistence type="predicted"/>
<reference evidence="1" key="1">
    <citation type="submission" date="2019-11" db="EMBL/GenBank/DDBJ databases">
        <title>Nori genome reveals adaptations in red seaweeds to the harsh intertidal environment.</title>
        <authorList>
            <person name="Wang D."/>
            <person name="Mao Y."/>
        </authorList>
    </citation>
    <scope>NUCLEOTIDE SEQUENCE</scope>
    <source>
        <tissue evidence="1">Gametophyte</tissue>
    </source>
</reference>
<evidence type="ECO:0000313" key="1">
    <source>
        <dbReference type="EMBL" id="KAK1857828.1"/>
    </source>
</evidence>
<protein>
    <submittedName>
        <fullName evidence="1">Uncharacterized protein</fullName>
    </submittedName>
</protein>
<sequence>MFLPSMVVASPAGWGGELSSPLPPPLLLPLQSLLPLLSLRSSLSLLSLRLSLSLLPTRPCHGQVGCVNSVLSPLPALAACSGRWVPVGTHKKGRKPWYW</sequence>
<organism evidence="1 2">
    <name type="scientific">Pyropia yezoensis</name>
    <name type="common">Susabi-nori</name>
    <name type="synonym">Porphyra yezoensis</name>
    <dbReference type="NCBI Taxonomy" id="2788"/>
    <lineage>
        <taxon>Eukaryota</taxon>
        <taxon>Rhodophyta</taxon>
        <taxon>Bangiophyceae</taxon>
        <taxon>Bangiales</taxon>
        <taxon>Bangiaceae</taxon>
        <taxon>Pyropia</taxon>
    </lineage>
</organism>
<accession>A0ACC3BIT6</accession>
<evidence type="ECO:0000313" key="2">
    <source>
        <dbReference type="Proteomes" id="UP000798662"/>
    </source>
</evidence>
<name>A0ACC3BIT6_PYRYE</name>
<keyword evidence="2" id="KW-1185">Reference proteome</keyword>
<gene>
    <name evidence="1" type="ORF">I4F81_000442</name>
</gene>
<dbReference type="Proteomes" id="UP000798662">
    <property type="component" value="Chromosome 1"/>
</dbReference>
<comment type="caution">
    <text evidence="1">The sequence shown here is derived from an EMBL/GenBank/DDBJ whole genome shotgun (WGS) entry which is preliminary data.</text>
</comment>